<dbReference type="VEuPathDB" id="TrichDB:TVAGG3_0944810"/>
<dbReference type="AlphaFoldDB" id="A2EDQ4"/>
<gene>
    <name evidence="1" type="ORF">TVAG_309080</name>
</gene>
<dbReference type="KEGG" id="tva:4767135"/>
<dbReference type="EMBL" id="DS113362">
    <property type="protein sequence ID" value="EAY09219.1"/>
    <property type="molecule type" value="Genomic_DNA"/>
</dbReference>
<reference evidence="1" key="1">
    <citation type="submission" date="2006-10" db="EMBL/GenBank/DDBJ databases">
        <authorList>
            <person name="Amadeo P."/>
            <person name="Zhao Q."/>
            <person name="Wortman J."/>
            <person name="Fraser-Liggett C."/>
            <person name="Carlton J."/>
        </authorList>
    </citation>
    <scope>NUCLEOTIDE SEQUENCE</scope>
    <source>
        <strain evidence="1">G3</strain>
    </source>
</reference>
<keyword evidence="2" id="KW-1185">Reference proteome</keyword>
<dbReference type="RefSeq" id="XP_001321442.1">
    <property type="nucleotide sequence ID" value="XM_001321407.1"/>
</dbReference>
<evidence type="ECO:0000313" key="2">
    <source>
        <dbReference type="Proteomes" id="UP000001542"/>
    </source>
</evidence>
<proteinExistence type="predicted"/>
<organism evidence="1 2">
    <name type="scientific">Trichomonas vaginalis (strain ATCC PRA-98 / G3)</name>
    <dbReference type="NCBI Taxonomy" id="412133"/>
    <lineage>
        <taxon>Eukaryota</taxon>
        <taxon>Metamonada</taxon>
        <taxon>Parabasalia</taxon>
        <taxon>Trichomonadida</taxon>
        <taxon>Trichomonadidae</taxon>
        <taxon>Trichomonas</taxon>
    </lineage>
</organism>
<protein>
    <submittedName>
        <fullName evidence="1">Uncharacterized protein</fullName>
    </submittedName>
</protein>
<reference evidence="1" key="2">
    <citation type="journal article" date="2007" name="Science">
        <title>Draft genome sequence of the sexually transmitted pathogen Trichomonas vaginalis.</title>
        <authorList>
            <person name="Carlton J.M."/>
            <person name="Hirt R.P."/>
            <person name="Silva J.C."/>
            <person name="Delcher A.L."/>
            <person name="Schatz M."/>
            <person name="Zhao Q."/>
            <person name="Wortman J.R."/>
            <person name="Bidwell S.L."/>
            <person name="Alsmark U.C.M."/>
            <person name="Besteiro S."/>
            <person name="Sicheritz-Ponten T."/>
            <person name="Noel C.J."/>
            <person name="Dacks J.B."/>
            <person name="Foster P.G."/>
            <person name="Simillion C."/>
            <person name="Van de Peer Y."/>
            <person name="Miranda-Saavedra D."/>
            <person name="Barton G.J."/>
            <person name="Westrop G.D."/>
            <person name="Mueller S."/>
            <person name="Dessi D."/>
            <person name="Fiori P.L."/>
            <person name="Ren Q."/>
            <person name="Paulsen I."/>
            <person name="Zhang H."/>
            <person name="Bastida-Corcuera F.D."/>
            <person name="Simoes-Barbosa A."/>
            <person name="Brown M.T."/>
            <person name="Hayes R.D."/>
            <person name="Mukherjee M."/>
            <person name="Okumura C.Y."/>
            <person name="Schneider R."/>
            <person name="Smith A.J."/>
            <person name="Vanacova S."/>
            <person name="Villalvazo M."/>
            <person name="Haas B.J."/>
            <person name="Pertea M."/>
            <person name="Feldblyum T.V."/>
            <person name="Utterback T.R."/>
            <person name="Shu C.L."/>
            <person name="Osoegawa K."/>
            <person name="de Jong P.J."/>
            <person name="Hrdy I."/>
            <person name="Horvathova L."/>
            <person name="Zubacova Z."/>
            <person name="Dolezal P."/>
            <person name="Malik S.B."/>
            <person name="Logsdon J.M. Jr."/>
            <person name="Henze K."/>
            <person name="Gupta A."/>
            <person name="Wang C.C."/>
            <person name="Dunne R.L."/>
            <person name="Upcroft J.A."/>
            <person name="Upcroft P."/>
            <person name="White O."/>
            <person name="Salzberg S.L."/>
            <person name="Tang P."/>
            <person name="Chiu C.-H."/>
            <person name="Lee Y.-S."/>
            <person name="Embley T.M."/>
            <person name="Coombs G.H."/>
            <person name="Mottram J.C."/>
            <person name="Tachezy J."/>
            <person name="Fraser-Liggett C.M."/>
            <person name="Johnson P.J."/>
        </authorList>
    </citation>
    <scope>NUCLEOTIDE SEQUENCE [LARGE SCALE GENOMIC DNA]</scope>
    <source>
        <strain evidence="1">G3</strain>
    </source>
</reference>
<dbReference type="VEuPathDB" id="TrichDB:TVAG_309080"/>
<accession>A2EDQ4</accession>
<dbReference type="InParanoid" id="A2EDQ4"/>
<evidence type="ECO:0000313" key="1">
    <source>
        <dbReference type="EMBL" id="EAY09219.1"/>
    </source>
</evidence>
<dbReference type="Proteomes" id="UP000001542">
    <property type="component" value="Unassembled WGS sequence"/>
</dbReference>
<sequence length="66" mass="7348">MSAEVSLHLINDGNKKKDLPSDPLIQTYTAIPIPKEYIYMKGTLPSSPTSSPEVIPRSLLQSFLKF</sequence>
<name>A2EDQ4_TRIV3</name>